<protein>
    <recommendedName>
        <fullName evidence="1">F-box domain-containing protein</fullName>
    </recommendedName>
</protein>
<evidence type="ECO:0000313" key="2">
    <source>
        <dbReference type="EMBL" id="KAF5829234.1"/>
    </source>
</evidence>
<dbReference type="InterPro" id="IPR036047">
    <property type="entry name" value="F-box-like_dom_sf"/>
</dbReference>
<dbReference type="Pfam" id="PF12937">
    <property type="entry name" value="F-box-like"/>
    <property type="match status" value="1"/>
</dbReference>
<sequence>MALIVHPRFPLAGDATLHRARGLDDVPQDLLYKIAEHIEDAEDLHTYGCISRRCRLAAAEDRLWRRLHHEHHPFMPSREPKSGEWKHLYWYNKRLQLAMMRSMQDELHRMLHPRMYGQQAFLIPVPTA</sequence>
<evidence type="ECO:0000313" key="3">
    <source>
        <dbReference type="Proteomes" id="UP000815325"/>
    </source>
</evidence>
<comment type="caution">
    <text evidence="2">The sequence shown here is derived from an EMBL/GenBank/DDBJ whole genome shotgun (WGS) entry which is preliminary data.</text>
</comment>
<evidence type="ECO:0000259" key="1">
    <source>
        <dbReference type="PROSITE" id="PS50181"/>
    </source>
</evidence>
<organism evidence="2 3">
    <name type="scientific">Dunaliella salina</name>
    <name type="common">Green alga</name>
    <name type="synonym">Protococcus salinus</name>
    <dbReference type="NCBI Taxonomy" id="3046"/>
    <lineage>
        <taxon>Eukaryota</taxon>
        <taxon>Viridiplantae</taxon>
        <taxon>Chlorophyta</taxon>
        <taxon>core chlorophytes</taxon>
        <taxon>Chlorophyceae</taxon>
        <taxon>CS clade</taxon>
        <taxon>Chlamydomonadales</taxon>
        <taxon>Dunaliellaceae</taxon>
        <taxon>Dunaliella</taxon>
    </lineage>
</organism>
<dbReference type="Proteomes" id="UP000815325">
    <property type="component" value="Unassembled WGS sequence"/>
</dbReference>
<dbReference type="Gene3D" id="1.20.1280.50">
    <property type="match status" value="1"/>
</dbReference>
<keyword evidence="3" id="KW-1185">Reference proteome</keyword>
<dbReference type="InterPro" id="IPR001810">
    <property type="entry name" value="F-box_dom"/>
</dbReference>
<dbReference type="EMBL" id="MU070188">
    <property type="protein sequence ID" value="KAF5829234.1"/>
    <property type="molecule type" value="Genomic_DNA"/>
</dbReference>
<name>A0ABQ7G3Z0_DUNSA</name>
<proteinExistence type="predicted"/>
<dbReference type="PROSITE" id="PS50181">
    <property type="entry name" value="FBOX"/>
    <property type="match status" value="1"/>
</dbReference>
<dbReference type="SUPFAM" id="SSF81383">
    <property type="entry name" value="F-box domain"/>
    <property type="match status" value="1"/>
</dbReference>
<reference evidence="2" key="1">
    <citation type="submission" date="2017-08" db="EMBL/GenBank/DDBJ databases">
        <authorList>
            <person name="Polle J.E."/>
            <person name="Barry K."/>
            <person name="Cushman J."/>
            <person name="Schmutz J."/>
            <person name="Tran D."/>
            <person name="Hathwaick L.T."/>
            <person name="Yim W.C."/>
            <person name="Jenkins J."/>
            <person name="Mckie-Krisberg Z.M."/>
            <person name="Prochnik S."/>
            <person name="Lindquist E."/>
            <person name="Dockter R.B."/>
            <person name="Adam C."/>
            <person name="Molina H."/>
            <person name="Bunkerborg J."/>
            <person name="Jin E."/>
            <person name="Buchheim M."/>
            <person name="Magnuson J."/>
        </authorList>
    </citation>
    <scope>NUCLEOTIDE SEQUENCE</scope>
    <source>
        <strain evidence="2">CCAP 19/18</strain>
    </source>
</reference>
<accession>A0ABQ7G3Z0</accession>
<gene>
    <name evidence="2" type="ORF">DUNSADRAFT_16392</name>
</gene>
<feature type="domain" description="F-box" evidence="1">
    <location>
        <begin position="20"/>
        <end position="67"/>
    </location>
</feature>